<keyword evidence="4" id="KW-1185">Reference proteome</keyword>
<feature type="chain" id="PRO_5042100495" description="Fibronectin type-III domain-containing protein" evidence="2">
    <location>
        <begin position="25"/>
        <end position="198"/>
    </location>
</feature>
<gene>
    <name evidence="3" type="ORF">NP493_469g01029</name>
</gene>
<keyword evidence="1" id="KW-0472">Membrane</keyword>
<keyword evidence="1" id="KW-0812">Transmembrane</keyword>
<evidence type="ECO:0000313" key="4">
    <source>
        <dbReference type="Proteomes" id="UP001209878"/>
    </source>
</evidence>
<name>A0AAD9KY76_RIDPI</name>
<dbReference type="Proteomes" id="UP001209878">
    <property type="component" value="Unassembled WGS sequence"/>
</dbReference>
<protein>
    <recommendedName>
        <fullName evidence="5">Fibronectin type-III domain-containing protein</fullName>
    </recommendedName>
</protein>
<dbReference type="InterPro" id="IPR013783">
    <property type="entry name" value="Ig-like_fold"/>
</dbReference>
<organism evidence="3 4">
    <name type="scientific">Ridgeia piscesae</name>
    <name type="common">Tubeworm</name>
    <dbReference type="NCBI Taxonomy" id="27915"/>
    <lineage>
        <taxon>Eukaryota</taxon>
        <taxon>Metazoa</taxon>
        <taxon>Spiralia</taxon>
        <taxon>Lophotrochozoa</taxon>
        <taxon>Annelida</taxon>
        <taxon>Polychaeta</taxon>
        <taxon>Sedentaria</taxon>
        <taxon>Canalipalpata</taxon>
        <taxon>Sabellida</taxon>
        <taxon>Siboglinidae</taxon>
        <taxon>Ridgeia</taxon>
    </lineage>
</organism>
<comment type="caution">
    <text evidence="3">The sequence shown here is derived from an EMBL/GenBank/DDBJ whole genome shotgun (WGS) entry which is preliminary data.</text>
</comment>
<dbReference type="EMBL" id="JAODUO010000469">
    <property type="protein sequence ID" value="KAK2179853.1"/>
    <property type="molecule type" value="Genomic_DNA"/>
</dbReference>
<keyword evidence="1" id="KW-1133">Transmembrane helix</keyword>
<sequence>MMESSIFTNVLLVLLINLLREVTLLSPQTDIISLSLVSVYSHGVVVNWSGLDRALVNKCELSYRTKHALQFNILLIQAPINSTIDLGQLQPNTSYEFMMVCYRKKSQEKYTSKQFTFTTSSVDKPPQDDAVNTDTTPTTVTKIKLRKRSSSHDTVLGVLFGLALVLVLSSLCLTTSVSSTGGGDEYNASSSSGENHWR</sequence>
<evidence type="ECO:0000313" key="3">
    <source>
        <dbReference type="EMBL" id="KAK2179853.1"/>
    </source>
</evidence>
<reference evidence="3" key="1">
    <citation type="journal article" date="2023" name="Mol. Biol. Evol.">
        <title>Third-Generation Sequencing Reveals the Adaptive Role of the Epigenome in Three Deep-Sea Polychaetes.</title>
        <authorList>
            <person name="Perez M."/>
            <person name="Aroh O."/>
            <person name="Sun Y."/>
            <person name="Lan Y."/>
            <person name="Juniper S.K."/>
            <person name="Young C.R."/>
            <person name="Angers B."/>
            <person name="Qian P.Y."/>
        </authorList>
    </citation>
    <scope>NUCLEOTIDE SEQUENCE</scope>
    <source>
        <strain evidence="3">R07B-5</strain>
    </source>
</reference>
<dbReference type="InterPro" id="IPR036116">
    <property type="entry name" value="FN3_sf"/>
</dbReference>
<dbReference type="Gene3D" id="2.60.40.10">
    <property type="entry name" value="Immunoglobulins"/>
    <property type="match status" value="1"/>
</dbReference>
<evidence type="ECO:0008006" key="5">
    <source>
        <dbReference type="Google" id="ProtNLM"/>
    </source>
</evidence>
<accession>A0AAD9KY76</accession>
<proteinExistence type="predicted"/>
<evidence type="ECO:0000256" key="1">
    <source>
        <dbReference type="SAM" id="Phobius"/>
    </source>
</evidence>
<keyword evidence="2" id="KW-0732">Signal</keyword>
<dbReference type="SUPFAM" id="SSF49265">
    <property type="entry name" value="Fibronectin type III"/>
    <property type="match status" value="1"/>
</dbReference>
<feature type="transmembrane region" description="Helical" evidence="1">
    <location>
        <begin position="154"/>
        <end position="177"/>
    </location>
</feature>
<feature type="signal peptide" evidence="2">
    <location>
        <begin position="1"/>
        <end position="24"/>
    </location>
</feature>
<evidence type="ECO:0000256" key="2">
    <source>
        <dbReference type="SAM" id="SignalP"/>
    </source>
</evidence>
<dbReference type="AlphaFoldDB" id="A0AAD9KY76"/>